<keyword evidence="1" id="KW-0812">Transmembrane</keyword>
<sequence>MKKYIFGFSLLLFFFGASTLLDDLDKRKAERRYREQGEVARVMAFKNMEERSEGSEGHTGKSASKGFAVADIEFRTQGGTRVAVAQWPISKELLEQIGNGERIEIEYLRDDPHTIRLPGKPYRGFGWMGYIVYIALTLSGAWLFFGLFRSRAHR</sequence>
<organism evidence="2 3">
    <name type="scientific">Massilia mucilaginosa</name>
    <dbReference type="NCBI Taxonomy" id="2609282"/>
    <lineage>
        <taxon>Bacteria</taxon>
        <taxon>Pseudomonadati</taxon>
        <taxon>Pseudomonadota</taxon>
        <taxon>Betaproteobacteria</taxon>
        <taxon>Burkholderiales</taxon>
        <taxon>Oxalobacteraceae</taxon>
        <taxon>Telluria group</taxon>
        <taxon>Massilia</taxon>
    </lineage>
</organism>
<protein>
    <recommendedName>
        <fullName evidence="4">DUF3592 domain-containing protein</fullName>
    </recommendedName>
</protein>
<comment type="caution">
    <text evidence="2">The sequence shown here is derived from an EMBL/GenBank/DDBJ whole genome shotgun (WGS) entry which is preliminary data.</text>
</comment>
<keyword evidence="1" id="KW-0472">Membrane</keyword>
<dbReference type="EMBL" id="WHJH01000007">
    <property type="protein sequence ID" value="NHZ89098.1"/>
    <property type="molecule type" value="Genomic_DNA"/>
</dbReference>
<keyword evidence="3" id="KW-1185">Reference proteome</keyword>
<evidence type="ECO:0000313" key="2">
    <source>
        <dbReference type="EMBL" id="NHZ89098.1"/>
    </source>
</evidence>
<dbReference type="Proteomes" id="UP000609726">
    <property type="component" value="Unassembled WGS sequence"/>
</dbReference>
<dbReference type="RefSeq" id="WP_166872961.1">
    <property type="nucleotide sequence ID" value="NZ_WHJH01000007.1"/>
</dbReference>
<gene>
    <name evidence="2" type="ORF">F2P45_08715</name>
</gene>
<accession>A0ABX0NQT1</accession>
<reference evidence="2 3" key="1">
    <citation type="submission" date="2019-10" db="EMBL/GenBank/DDBJ databases">
        <title>Taxonomy of Antarctic Massilia spp.: description of Massilia rubra sp. nov., Massilia aquatica sp. nov., Massilia mucilaginosa sp. nov., Massilia frigida sp. nov. isolated from streams, lakes and regoliths.</title>
        <authorList>
            <person name="Holochova P."/>
            <person name="Sedlacek I."/>
            <person name="Kralova S."/>
            <person name="Maslanova I."/>
            <person name="Busse H.-J."/>
            <person name="Stankova E."/>
            <person name="Vrbovska V."/>
            <person name="Kovarovic V."/>
            <person name="Bartak M."/>
            <person name="Svec P."/>
            <person name="Pantucek R."/>
        </authorList>
    </citation>
    <scope>NUCLEOTIDE SEQUENCE [LARGE SCALE GENOMIC DNA]</scope>
    <source>
        <strain evidence="2 3">CCM 8733</strain>
    </source>
</reference>
<feature type="transmembrane region" description="Helical" evidence="1">
    <location>
        <begin position="127"/>
        <end position="148"/>
    </location>
</feature>
<proteinExistence type="predicted"/>
<evidence type="ECO:0000313" key="3">
    <source>
        <dbReference type="Proteomes" id="UP000609726"/>
    </source>
</evidence>
<name>A0ABX0NQT1_9BURK</name>
<evidence type="ECO:0008006" key="4">
    <source>
        <dbReference type="Google" id="ProtNLM"/>
    </source>
</evidence>
<evidence type="ECO:0000256" key="1">
    <source>
        <dbReference type="SAM" id="Phobius"/>
    </source>
</evidence>
<keyword evidence="1" id="KW-1133">Transmembrane helix</keyword>